<dbReference type="RefSeq" id="WP_062125896.1">
    <property type="nucleotide sequence ID" value="NZ_CP017578.1"/>
</dbReference>
<accession>A0A175Y084</accession>
<comment type="caution">
    <text evidence="1">The sequence shown here is derived from an EMBL/GenBank/DDBJ whole genome shotgun (WGS) entry which is preliminary data.</text>
</comment>
<keyword evidence="2" id="KW-1185">Reference proteome</keyword>
<dbReference type="Gene3D" id="3.40.50.300">
    <property type="entry name" value="P-loop containing nucleotide triphosphate hydrolases"/>
    <property type="match status" value="1"/>
</dbReference>
<gene>
    <name evidence="1" type="ORF">AVM11_08940</name>
</gene>
<proteinExistence type="predicted"/>
<evidence type="ECO:0000313" key="2">
    <source>
        <dbReference type="Proteomes" id="UP000078460"/>
    </source>
</evidence>
<dbReference type="Proteomes" id="UP000078460">
    <property type="component" value="Unassembled WGS sequence"/>
</dbReference>
<dbReference type="SUPFAM" id="SSF52540">
    <property type="entry name" value="P-loop containing nucleoside triphosphate hydrolases"/>
    <property type="match status" value="1"/>
</dbReference>
<sequence>MIVIHGPMGSGKTFHGKRFAEHYGCARVLEAEDRHEIQQATAGDLILTYDSAEKAARRFPEARLVTVADARVAIGEEAVWIRPAPDATTPVPSPLLMALPVKVGEDGEIVDAAGRLLLIIDVDRQLPDDDVATIQRIVASSLNARGGQKPTCDRVEALAARMATKDGLIWDEECGYEAEKGECWSGTCIAAHFEDHDPDAARDWYKSMARAAFDALVNTPETIDFMIGVPLEATHQRERWAADHDAGKTPFDWFWLIGYLAQKAAAAAVAGDADKARHHTISTAAALANWHAALTGADTAMRPGVAPSANLPESTNSKGGL</sequence>
<dbReference type="EMBL" id="LQCK02000045">
    <property type="protein sequence ID" value="KZB94117.1"/>
    <property type="molecule type" value="Genomic_DNA"/>
</dbReference>
<dbReference type="AlphaFoldDB" id="A0A175Y084"/>
<dbReference type="InterPro" id="IPR027417">
    <property type="entry name" value="P-loop_NTPase"/>
</dbReference>
<evidence type="ECO:0000313" key="1">
    <source>
        <dbReference type="EMBL" id="KZB94117.1"/>
    </source>
</evidence>
<dbReference type="STRING" id="621456.BJP26_00440"/>
<reference evidence="1" key="1">
    <citation type="submission" date="2016-03" db="EMBL/GenBank/DDBJ databases">
        <title>Sphingomonas melonis TY, whole genome shotgun sequencing.</title>
        <authorList>
            <person name="Wang H."/>
            <person name="Zhu P."/>
        </authorList>
    </citation>
    <scope>NUCLEOTIDE SEQUENCE [LARGE SCALE GENOMIC DNA]</scope>
    <source>
        <strain evidence="1">TY</strain>
    </source>
</reference>
<protein>
    <submittedName>
        <fullName evidence="1">Uncharacterized protein</fullName>
    </submittedName>
</protein>
<dbReference type="OrthoDB" id="7584526at2"/>
<organism evidence="1 2">
    <name type="scientific">Sphingomonas melonis TY</name>
    <dbReference type="NCBI Taxonomy" id="621456"/>
    <lineage>
        <taxon>Bacteria</taxon>
        <taxon>Pseudomonadati</taxon>
        <taxon>Pseudomonadota</taxon>
        <taxon>Alphaproteobacteria</taxon>
        <taxon>Sphingomonadales</taxon>
        <taxon>Sphingomonadaceae</taxon>
        <taxon>Sphingomonas</taxon>
    </lineage>
</organism>
<dbReference type="KEGG" id="smy:BJP26_00440"/>
<name>A0A175Y084_9SPHN</name>